<dbReference type="AlphaFoldDB" id="A0A1I5LUD8"/>
<evidence type="ECO:0008006" key="3">
    <source>
        <dbReference type="Google" id="ProtNLM"/>
    </source>
</evidence>
<dbReference type="Proteomes" id="UP000182692">
    <property type="component" value="Unassembled WGS sequence"/>
</dbReference>
<gene>
    <name evidence="1" type="ORF">SAMN03084138_01085</name>
</gene>
<reference evidence="1 2" key="1">
    <citation type="submission" date="2016-10" db="EMBL/GenBank/DDBJ databases">
        <authorList>
            <person name="de Groot N.N."/>
        </authorList>
    </citation>
    <scope>NUCLEOTIDE SEQUENCE [LARGE SCALE GENOMIC DNA]</scope>
    <source>
        <strain evidence="1 2">DSM 15893</strain>
    </source>
</reference>
<name>A0A1I5LUD8_9GAMM</name>
<dbReference type="GeneID" id="35872235"/>
<dbReference type="EMBL" id="FOWR01000006">
    <property type="protein sequence ID" value="SFP00948.1"/>
    <property type="molecule type" value="Genomic_DNA"/>
</dbReference>
<accession>A0A1I5LUD8</accession>
<dbReference type="RefSeq" id="WP_017015681.1">
    <property type="nucleotide sequence ID" value="NZ_FOWR01000006.1"/>
</dbReference>
<sequence length="108" mass="12810">MTDIRRWKRFLLNPRVKGQLYWAHKYLPRVSIVITDISEKGLGFISEWKLEEGTCELKITSLPTLQVTIKHKVTIKRGGRTWYRYGLSLRRKLHSIQMWQLKDAKKAA</sequence>
<proteinExistence type="predicted"/>
<evidence type="ECO:0000313" key="2">
    <source>
        <dbReference type="Proteomes" id="UP000182692"/>
    </source>
</evidence>
<dbReference type="OrthoDB" id="5917606at2"/>
<organism evidence="1 2">
    <name type="scientific">Enterovibrio norvegicus DSM 15893</name>
    <dbReference type="NCBI Taxonomy" id="1121869"/>
    <lineage>
        <taxon>Bacteria</taxon>
        <taxon>Pseudomonadati</taxon>
        <taxon>Pseudomonadota</taxon>
        <taxon>Gammaproteobacteria</taxon>
        <taxon>Vibrionales</taxon>
        <taxon>Vibrionaceae</taxon>
        <taxon>Enterovibrio</taxon>
    </lineage>
</organism>
<evidence type="ECO:0000313" key="1">
    <source>
        <dbReference type="EMBL" id="SFP00948.1"/>
    </source>
</evidence>
<protein>
    <recommendedName>
        <fullName evidence="3">PilZ domain-containing protein</fullName>
    </recommendedName>
</protein>